<reference evidence="1 2" key="1">
    <citation type="submission" date="2019-02" db="EMBL/GenBank/DDBJ databases">
        <title>Investigation of anaerobic lignin degradation for improved lignocellulosic biofuels.</title>
        <authorList>
            <person name="Deangelis K."/>
        </authorList>
    </citation>
    <scope>NUCLEOTIDE SEQUENCE [LARGE SCALE GENOMIC DNA]</scope>
    <source>
        <strain evidence="1 2">159R</strain>
    </source>
</reference>
<dbReference type="PANTHER" id="PTHR47628">
    <property type="match status" value="1"/>
</dbReference>
<dbReference type="OrthoDB" id="5288800at2"/>
<organism evidence="1 2">
    <name type="scientific">Sodalis ligni</name>
    <dbReference type="NCBI Taxonomy" id="2697027"/>
    <lineage>
        <taxon>Bacteria</taxon>
        <taxon>Pseudomonadati</taxon>
        <taxon>Pseudomonadota</taxon>
        <taxon>Gammaproteobacteria</taxon>
        <taxon>Enterobacterales</taxon>
        <taxon>Bruguierivoracaceae</taxon>
        <taxon>Sodalis</taxon>
    </lineage>
</organism>
<evidence type="ECO:0000313" key="1">
    <source>
        <dbReference type="EMBL" id="TCL03776.1"/>
    </source>
</evidence>
<name>A0A4R1NGF2_9GAMM</name>
<dbReference type="InterPro" id="IPR039570">
    <property type="entry name" value="AmiC_PBP1"/>
</dbReference>
<dbReference type="RefSeq" id="WP_132922617.1">
    <property type="nucleotide sequence ID" value="NZ_SJOI01000001.1"/>
</dbReference>
<dbReference type="InterPro" id="IPR028082">
    <property type="entry name" value="Peripla_BP_I"/>
</dbReference>
<dbReference type="AlphaFoldDB" id="A0A4R1NGF2"/>
<dbReference type="Gene3D" id="3.40.50.2300">
    <property type="match status" value="2"/>
</dbReference>
<sequence>MLTTAIHPRPYRGRRESPIPVGILYSVSGQYGVIGREMLNGILLAIEEVNANPALPFTLAPVIFDPACNLENYYHYCHELLYRHGVRHIVGCYTSASRKQILPLVEGANALLWHTARYEGFESSNNVIYLGAAPNQHVLPMIRYVAEHYQPDIYHIGSDYVWSWEIDRITGETVEPLGGRMIASRLLPLGETEVAAIIEDIIVKKPPVVLVTLVGISAYRFYRVWHDMAADHPFLRSHPIARLSLTLCEAEVNMVGAETVEGYLVSAVYFQSIDTPENAQFLARYRRRFGEDCSPSVDAEAAWIGGHMLANAITRCGSDDVALVRQAAYEDVFMAPNGATRIDADNNHAWLTPKLARCGADGKFHIFWQAPEPVKPDPYLTWVGAPEPGAKR</sequence>
<proteinExistence type="predicted"/>
<dbReference type="SUPFAM" id="SSF53822">
    <property type="entry name" value="Periplasmic binding protein-like I"/>
    <property type="match status" value="1"/>
</dbReference>
<evidence type="ECO:0000313" key="2">
    <source>
        <dbReference type="Proteomes" id="UP000294555"/>
    </source>
</evidence>
<dbReference type="Pfam" id="PF13433">
    <property type="entry name" value="Peripla_BP_5"/>
    <property type="match status" value="1"/>
</dbReference>
<keyword evidence="2" id="KW-1185">Reference proteome</keyword>
<dbReference type="EMBL" id="SJOI01000001">
    <property type="protein sequence ID" value="TCL03776.1"/>
    <property type="molecule type" value="Genomic_DNA"/>
</dbReference>
<dbReference type="CDD" id="cd06357">
    <property type="entry name" value="PBP1_AmiC"/>
    <property type="match status" value="1"/>
</dbReference>
<comment type="caution">
    <text evidence="1">The sequence shown here is derived from an EMBL/GenBank/DDBJ whole genome shotgun (WGS) entry which is preliminary data.</text>
</comment>
<gene>
    <name evidence="1" type="ORF">EZJ58_1861</name>
</gene>
<dbReference type="PANTHER" id="PTHR47628:SF1">
    <property type="entry name" value="ALIPHATIC AMIDASE EXPRESSION-REGULATING PROTEIN"/>
    <property type="match status" value="1"/>
</dbReference>
<dbReference type="GO" id="GO:0033218">
    <property type="term" value="F:amide binding"/>
    <property type="evidence" value="ECO:0007669"/>
    <property type="project" value="InterPro"/>
</dbReference>
<accession>A0A4R1NGF2</accession>
<dbReference type="Proteomes" id="UP000294555">
    <property type="component" value="Unassembled WGS sequence"/>
</dbReference>
<protein>
    <submittedName>
        <fullName evidence="1">Amino acid/amide ABC transporter substrate-binding protein (HAAT family)</fullName>
    </submittedName>
</protein>